<evidence type="ECO:0000313" key="7">
    <source>
        <dbReference type="EMBL" id="MXR40346.1"/>
    </source>
</evidence>
<dbReference type="PANTHER" id="PTHR32322:SF2">
    <property type="entry name" value="EAMA DOMAIN-CONTAINING PROTEIN"/>
    <property type="match status" value="1"/>
</dbReference>
<dbReference type="Proteomes" id="UP000437065">
    <property type="component" value="Unassembled WGS sequence"/>
</dbReference>
<evidence type="ECO:0000259" key="6">
    <source>
        <dbReference type="Pfam" id="PF00892"/>
    </source>
</evidence>
<keyword evidence="8" id="KW-1185">Reference proteome</keyword>
<keyword evidence="2 5" id="KW-0812">Transmembrane</keyword>
<dbReference type="PANTHER" id="PTHR32322">
    <property type="entry name" value="INNER MEMBRANE TRANSPORTER"/>
    <property type="match status" value="1"/>
</dbReference>
<keyword evidence="4 5" id="KW-0472">Membrane</keyword>
<name>A0A6B0SRY8_9EURY</name>
<feature type="transmembrane region" description="Helical" evidence="5">
    <location>
        <begin position="189"/>
        <end position="208"/>
    </location>
</feature>
<proteinExistence type="predicted"/>
<evidence type="ECO:0000256" key="3">
    <source>
        <dbReference type="ARBA" id="ARBA00022989"/>
    </source>
</evidence>
<keyword evidence="3 5" id="KW-1133">Transmembrane helix</keyword>
<feature type="transmembrane region" description="Helical" evidence="5">
    <location>
        <begin position="153"/>
        <end position="177"/>
    </location>
</feature>
<protein>
    <submittedName>
        <fullName evidence="7">EamA family transporter</fullName>
    </submittedName>
</protein>
<sequence length="313" mass="31704">MNMRSVWSRVPTTGVLFVILATLWGGSFVAIEAGVKEWPPLLFAAIRYDLAGALVLAVAVVRRGRVLPRTRDDLVAVASVAVFVIFAHHALLYVGQGTVPGPVASAVVALAPVVTALLAPYVLDAGRLAPVQYAGVALGFLGVVAVTDPGSAGGIPVAGTLLVFGATVAFAVGTILLRRVRPTISAAGLQGMGMVTGAALLHGGSLALGESQTVAASPTGLATLAFLVVGPGVIAFVLYFRLLDSVGATRTMLVGYLEPIAAAGLSFALFGYVPTDAAVVGFLLVLGGFALVESHALRDAAGGAVGRLRTAIQ</sequence>
<comment type="caution">
    <text evidence="7">The sequence shown here is derived from an EMBL/GenBank/DDBJ whole genome shotgun (WGS) entry which is preliminary data.</text>
</comment>
<dbReference type="OrthoDB" id="307453at2157"/>
<dbReference type="InterPro" id="IPR050638">
    <property type="entry name" value="AA-Vitamin_Transporters"/>
</dbReference>
<feature type="domain" description="EamA" evidence="6">
    <location>
        <begin position="159"/>
        <end position="292"/>
    </location>
</feature>
<evidence type="ECO:0000313" key="8">
    <source>
        <dbReference type="Proteomes" id="UP000437065"/>
    </source>
</evidence>
<dbReference type="Pfam" id="PF00892">
    <property type="entry name" value="EamA"/>
    <property type="match status" value="2"/>
</dbReference>
<dbReference type="AlphaFoldDB" id="A0A6B0SRY8"/>
<dbReference type="InterPro" id="IPR000620">
    <property type="entry name" value="EamA_dom"/>
</dbReference>
<dbReference type="SUPFAM" id="SSF103481">
    <property type="entry name" value="Multidrug resistance efflux transporter EmrE"/>
    <property type="match status" value="2"/>
</dbReference>
<organism evidence="7 8">
    <name type="scientific">Halobaculum saliterrae</name>
    <dbReference type="NCBI Taxonomy" id="2073113"/>
    <lineage>
        <taxon>Archaea</taxon>
        <taxon>Methanobacteriati</taxon>
        <taxon>Methanobacteriota</taxon>
        <taxon>Stenosarchaea group</taxon>
        <taxon>Halobacteria</taxon>
        <taxon>Halobacteriales</taxon>
        <taxon>Haloferacaceae</taxon>
        <taxon>Halobaculum</taxon>
    </lineage>
</organism>
<evidence type="ECO:0000256" key="5">
    <source>
        <dbReference type="SAM" id="Phobius"/>
    </source>
</evidence>
<feature type="transmembrane region" description="Helical" evidence="5">
    <location>
        <begin position="252"/>
        <end position="272"/>
    </location>
</feature>
<gene>
    <name evidence="7" type="ORF">GRX01_03115</name>
</gene>
<feature type="transmembrane region" description="Helical" evidence="5">
    <location>
        <begin position="278"/>
        <end position="297"/>
    </location>
</feature>
<comment type="subcellular location">
    <subcellularLocation>
        <location evidence="1">Membrane</location>
        <topology evidence="1">Multi-pass membrane protein</topology>
    </subcellularLocation>
</comment>
<evidence type="ECO:0000256" key="1">
    <source>
        <dbReference type="ARBA" id="ARBA00004141"/>
    </source>
</evidence>
<accession>A0A6B0SRY8</accession>
<dbReference type="EMBL" id="WUUS01000002">
    <property type="protein sequence ID" value="MXR40346.1"/>
    <property type="molecule type" value="Genomic_DNA"/>
</dbReference>
<feature type="domain" description="EamA" evidence="6">
    <location>
        <begin position="13"/>
        <end position="146"/>
    </location>
</feature>
<evidence type="ECO:0000256" key="2">
    <source>
        <dbReference type="ARBA" id="ARBA00022692"/>
    </source>
</evidence>
<feature type="transmembrane region" description="Helical" evidence="5">
    <location>
        <begin position="73"/>
        <end position="91"/>
    </location>
</feature>
<feature type="transmembrane region" description="Helical" evidence="5">
    <location>
        <begin position="40"/>
        <end position="61"/>
    </location>
</feature>
<feature type="transmembrane region" description="Helical" evidence="5">
    <location>
        <begin position="220"/>
        <end position="240"/>
    </location>
</feature>
<evidence type="ECO:0000256" key="4">
    <source>
        <dbReference type="ARBA" id="ARBA00023136"/>
    </source>
</evidence>
<reference evidence="7 8" key="1">
    <citation type="submission" date="2019-12" db="EMBL/GenBank/DDBJ databases">
        <title>Isolation and characterization of three novel carbon monoxide-oxidizing members of Halobacteria from salione crusts and soils.</title>
        <authorList>
            <person name="Myers M.R."/>
            <person name="King G.M."/>
        </authorList>
    </citation>
    <scope>NUCLEOTIDE SEQUENCE [LARGE SCALE GENOMIC DNA]</scope>
    <source>
        <strain evidence="7 8">WSA2</strain>
    </source>
</reference>
<dbReference type="GO" id="GO:0016020">
    <property type="term" value="C:membrane"/>
    <property type="evidence" value="ECO:0007669"/>
    <property type="project" value="UniProtKB-SubCell"/>
</dbReference>
<feature type="transmembrane region" description="Helical" evidence="5">
    <location>
        <begin position="130"/>
        <end position="147"/>
    </location>
</feature>
<feature type="transmembrane region" description="Helical" evidence="5">
    <location>
        <begin position="103"/>
        <end position="123"/>
    </location>
</feature>
<dbReference type="InterPro" id="IPR037185">
    <property type="entry name" value="EmrE-like"/>
</dbReference>